<accession>Q2IQI8</accession>
<reference evidence="2" key="1">
    <citation type="submission" date="2006-01" db="EMBL/GenBank/DDBJ databases">
        <title>Complete sequence of Anaeromyxobacter dehalogenans 2CP-C.</title>
        <authorList>
            <consortium name="US DOE Joint Genome Institute"/>
            <person name="Copeland A."/>
            <person name="Lucas S."/>
            <person name="Lapidus A."/>
            <person name="Barry K."/>
            <person name="Detter J.C."/>
            <person name="Glavina T."/>
            <person name="Hammon N."/>
            <person name="Israni S."/>
            <person name="Pitluck S."/>
            <person name="Brettin T."/>
            <person name="Bruce D."/>
            <person name="Han C."/>
            <person name="Tapia R."/>
            <person name="Gilna P."/>
            <person name="Kiss H."/>
            <person name="Schmutz J."/>
            <person name="Larimer F."/>
            <person name="Land M."/>
            <person name="Kyrpides N."/>
            <person name="Anderson I."/>
            <person name="Sanford R.A."/>
            <person name="Ritalahti K.M."/>
            <person name="Thomas H.S."/>
            <person name="Kirby J.R."/>
            <person name="Zhulin I.B."/>
            <person name="Loeffler F.E."/>
            <person name="Richardson P."/>
        </authorList>
    </citation>
    <scope>NUCLEOTIDE SEQUENCE</scope>
    <source>
        <strain evidence="2">2CP-C</strain>
    </source>
</reference>
<sequence length="115" mass="13031">MPDIQSMFKDAWSSARAGVTAAEAEAEKVLGRIGVSTEGVRRQARELGERIDRERRELERNLDDAVRRAANRFRIPTRDDLETLQRRLDAVAERVEALAKREPAAPPPPRQEQGE</sequence>
<dbReference type="Pfam" id="PF05597">
    <property type="entry name" value="Phasin"/>
    <property type="match status" value="1"/>
</dbReference>
<proteinExistence type="predicted"/>
<dbReference type="AlphaFoldDB" id="Q2IQI8"/>
<gene>
    <name evidence="2" type="ordered locus">Adeh_1296</name>
</gene>
<dbReference type="RefSeq" id="WP_011420353.1">
    <property type="nucleotide sequence ID" value="NC_007760.1"/>
</dbReference>
<dbReference type="STRING" id="290397.Adeh_1296"/>
<evidence type="ECO:0000313" key="3">
    <source>
        <dbReference type="Proteomes" id="UP000001935"/>
    </source>
</evidence>
<dbReference type="InterPro" id="IPR008769">
    <property type="entry name" value="PhaF_PhaI"/>
</dbReference>
<evidence type="ECO:0008006" key="4">
    <source>
        <dbReference type="Google" id="ProtNLM"/>
    </source>
</evidence>
<feature type="region of interest" description="Disordered" evidence="1">
    <location>
        <begin position="95"/>
        <end position="115"/>
    </location>
</feature>
<dbReference type="KEGG" id="ade:Adeh_1296"/>
<evidence type="ECO:0000256" key="1">
    <source>
        <dbReference type="SAM" id="MobiDB-lite"/>
    </source>
</evidence>
<protein>
    <recommendedName>
        <fullName evidence="4">Poly(Hydroxyalkanoate) granule-associated protein</fullName>
    </recommendedName>
</protein>
<feature type="compositionally biased region" description="Pro residues" evidence="1">
    <location>
        <begin position="104"/>
        <end position="115"/>
    </location>
</feature>
<name>Q2IQI8_ANADE</name>
<evidence type="ECO:0000313" key="2">
    <source>
        <dbReference type="EMBL" id="ABC81070.1"/>
    </source>
</evidence>
<dbReference type="Proteomes" id="UP000001935">
    <property type="component" value="Chromosome"/>
</dbReference>
<organism evidence="2 3">
    <name type="scientific">Anaeromyxobacter dehalogenans (strain 2CP-C)</name>
    <dbReference type="NCBI Taxonomy" id="290397"/>
    <lineage>
        <taxon>Bacteria</taxon>
        <taxon>Pseudomonadati</taxon>
        <taxon>Myxococcota</taxon>
        <taxon>Myxococcia</taxon>
        <taxon>Myxococcales</taxon>
        <taxon>Cystobacterineae</taxon>
        <taxon>Anaeromyxobacteraceae</taxon>
        <taxon>Anaeromyxobacter</taxon>
    </lineage>
</organism>
<dbReference type="OrthoDB" id="5525707at2"/>
<dbReference type="HOGENOM" id="CLU_2103881_0_0_7"/>
<dbReference type="EMBL" id="CP000251">
    <property type="protein sequence ID" value="ABC81070.1"/>
    <property type="molecule type" value="Genomic_DNA"/>
</dbReference>